<sequence>MEELESLSEVIVKYSRRPVYILIATMLYLLIIDGGLSTCTFSLFQYADWYGRSNAWIRQHSHYTISSGTSLFGDNPTADAEAILQESKAVIAREVPLGLKRDTRVFFGAAAGFRMLRKTNPEKTQRLMVAVRNALADLVPEEVVVSTTEDVRMVSGAKQGFYAWLAANYPIGNFGKKPVESPCHQSGLSMEVASDDIFQAPCIISTEEDIMGPSIPKPSMQFTLISYRKFDAFTAVTALTVQIPFKGAPATIAFRGDYNATRCGQAIESIFADGPFANVYRPRLRGDFALPSEEQTASEEKCLQGWIVKGLLEAYGFKNDSDWSTIIFLGNVGGTVATWSTGYALEVTVRIPSTAPAIRMNILGFIVGIAIFLNTFLMSLFLLIAKCCKRQW</sequence>
<dbReference type="GO" id="GO:0017110">
    <property type="term" value="F:nucleoside diphosphate phosphatase activity"/>
    <property type="evidence" value="ECO:0007669"/>
    <property type="project" value="TreeGrafter"/>
</dbReference>
<name>A0A0R3WEF5_TAEAS</name>
<dbReference type="STRING" id="60517.A0A0R3WEF5"/>
<dbReference type="AlphaFoldDB" id="A0A0R3WEF5"/>
<dbReference type="EMBL" id="UYRS01019028">
    <property type="protein sequence ID" value="VDK42238.1"/>
    <property type="molecule type" value="Genomic_DNA"/>
</dbReference>
<keyword evidence="5" id="KW-1185">Reference proteome</keyword>
<dbReference type="PANTHER" id="PTHR11782">
    <property type="entry name" value="ADENOSINE/GUANOSINE DIPHOSPHATASE"/>
    <property type="match status" value="1"/>
</dbReference>
<dbReference type="GO" id="GO:0009134">
    <property type="term" value="P:nucleoside diphosphate catabolic process"/>
    <property type="evidence" value="ECO:0007669"/>
    <property type="project" value="TreeGrafter"/>
</dbReference>
<evidence type="ECO:0000313" key="6">
    <source>
        <dbReference type="WBParaSite" id="TASK_0000919701-mRNA-1"/>
    </source>
</evidence>
<dbReference type="InterPro" id="IPR000407">
    <property type="entry name" value="GDA1_CD39_NTPase"/>
</dbReference>
<evidence type="ECO:0000256" key="1">
    <source>
        <dbReference type="ARBA" id="ARBA00009283"/>
    </source>
</evidence>
<evidence type="ECO:0000256" key="3">
    <source>
        <dbReference type="SAM" id="Phobius"/>
    </source>
</evidence>
<dbReference type="Gene3D" id="3.30.420.40">
    <property type="match status" value="1"/>
</dbReference>
<evidence type="ECO:0000313" key="4">
    <source>
        <dbReference type="EMBL" id="VDK42238.1"/>
    </source>
</evidence>
<dbReference type="OrthoDB" id="6372431at2759"/>
<reference evidence="4 5" key="2">
    <citation type="submission" date="2018-11" db="EMBL/GenBank/DDBJ databases">
        <authorList>
            <consortium name="Pathogen Informatics"/>
        </authorList>
    </citation>
    <scope>NUCLEOTIDE SEQUENCE [LARGE SCALE GENOMIC DNA]</scope>
</reference>
<keyword evidence="2" id="KW-0378">Hydrolase</keyword>
<accession>A0A0R3WEF5</accession>
<evidence type="ECO:0000256" key="2">
    <source>
        <dbReference type="ARBA" id="ARBA00022801"/>
    </source>
</evidence>
<dbReference type="PANTHER" id="PTHR11782:SF83">
    <property type="entry name" value="GUANOSINE-DIPHOSPHATASE"/>
    <property type="match status" value="1"/>
</dbReference>
<keyword evidence="3" id="KW-1133">Transmembrane helix</keyword>
<organism evidence="6">
    <name type="scientific">Taenia asiatica</name>
    <name type="common">Asian tapeworm</name>
    <dbReference type="NCBI Taxonomy" id="60517"/>
    <lineage>
        <taxon>Eukaryota</taxon>
        <taxon>Metazoa</taxon>
        <taxon>Spiralia</taxon>
        <taxon>Lophotrochozoa</taxon>
        <taxon>Platyhelminthes</taxon>
        <taxon>Cestoda</taxon>
        <taxon>Eucestoda</taxon>
        <taxon>Cyclophyllidea</taxon>
        <taxon>Taeniidae</taxon>
        <taxon>Taenia</taxon>
    </lineage>
</organism>
<keyword evidence="3" id="KW-0472">Membrane</keyword>
<proteinExistence type="inferred from homology"/>
<protein>
    <submittedName>
        <fullName evidence="6">Ectonucleoside triphosphate diphosphohydrolase 1</fullName>
    </submittedName>
</protein>
<dbReference type="Gene3D" id="3.30.420.150">
    <property type="entry name" value="Exopolyphosphatase. Domain 2"/>
    <property type="match status" value="1"/>
</dbReference>
<reference evidence="6" key="1">
    <citation type="submission" date="2017-02" db="UniProtKB">
        <authorList>
            <consortium name="WormBaseParasite"/>
        </authorList>
    </citation>
    <scope>IDENTIFICATION</scope>
</reference>
<dbReference type="Proteomes" id="UP000282613">
    <property type="component" value="Unassembled WGS sequence"/>
</dbReference>
<dbReference type="GO" id="GO:0016020">
    <property type="term" value="C:membrane"/>
    <property type="evidence" value="ECO:0007669"/>
    <property type="project" value="TreeGrafter"/>
</dbReference>
<keyword evidence="3" id="KW-0812">Transmembrane</keyword>
<evidence type="ECO:0000313" key="5">
    <source>
        <dbReference type="Proteomes" id="UP000282613"/>
    </source>
</evidence>
<dbReference type="Pfam" id="PF01150">
    <property type="entry name" value="GDA1_CD39"/>
    <property type="match status" value="1"/>
</dbReference>
<gene>
    <name evidence="4" type="ORF">TASK_LOCUS9198</name>
</gene>
<comment type="similarity">
    <text evidence="1">Belongs to the GDA1/CD39 NTPase family.</text>
</comment>
<feature type="transmembrane region" description="Helical" evidence="3">
    <location>
        <begin position="362"/>
        <end position="385"/>
    </location>
</feature>
<dbReference type="WBParaSite" id="TASK_0000919701-mRNA-1">
    <property type="protein sequence ID" value="TASK_0000919701-mRNA-1"/>
    <property type="gene ID" value="TASK_0000919701"/>
</dbReference>
<feature type="transmembrane region" description="Helical" evidence="3">
    <location>
        <begin position="20"/>
        <end position="44"/>
    </location>
</feature>